<dbReference type="EMBL" id="LJIX01000006">
    <property type="protein sequence ID" value="KQL17567.1"/>
    <property type="molecule type" value="Genomic_DNA"/>
</dbReference>
<reference evidence="2 3" key="1">
    <citation type="submission" date="2015-09" db="EMBL/GenBank/DDBJ databases">
        <title>Genome sequencing project for genomic taxonomy and phylogenomics of Bacillus-like bacteria.</title>
        <authorList>
            <person name="Liu B."/>
            <person name="Wang J."/>
            <person name="Zhu Y."/>
            <person name="Liu G."/>
            <person name="Chen Q."/>
            <person name="Chen Z."/>
            <person name="Lan J."/>
            <person name="Che J."/>
            <person name="Ge C."/>
            <person name="Shi H."/>
            <person name="Pan Z."/>
            <person name="Liu X."/>
        </authorList>
    </citation>
    <scope>NUCLEOTIDE SEQUENCE [LARGE SCALE GENOMIC DNA]</scope>
    <source>
        <strain evidence="2 3">FJAT-18043</strain>
    </source>
</reference>
<organism evidence="2 3">
    <name type="scientific">Cytobacillus solani</name>
    <dbReference type="NCBI Taxonomy" id="1637975"/>
    <lineage>
        <taxon>Bacteria</taxon>
        <taxon>Bacillati</taxon>
        <taxon>Bacillota</taxon>
        <taxon>Bacilli</taxon>
        <taxon>Bacillales</taxon>
        <taxon>Bacillaceae</taxon>
        <taxon>Cytobacillus</taxon>
    </lineage>
</organism>
<comment type="caution">
    <text evidence="2">The sequence shown here is derived from an EMBL/GenBank/DDBJ whole genome shotgun (WGS) entry which is preliminary data.</text>
</comment>
<dbReference type="PATRIC" id="fig|1637975.4.peg.123"/>
<name>A0A0Q3VFP0_9BACI</name>
<dbReference type="RefSeq" id="WP_053477922.1">
    <property type="nucleotide sequence ID" value="NZ_CP041305.1"/>
</dbReference>
<dbReference type="AlphaFoldDB" id="A0A0Q3VFP0"/>
<proteinExistence type="predicted"/>
<dbReference type="Proteomes" id="UP000050996">
    <property type="component" value="Unassembled WGS sequence"/>
</dbReference>
<feature type="coiled-coil region" evidence="1">
    <location>
        <begin position="69"/>
        <end position="96"/>
    </location>
</feature>
<keyword evidence="1" id="KW-0175">Coiled coil</keyword>
<evidence type="ECO:0000313" key="3">
    <source>
        <dbReference type="Proteomes" id="UP000050996"/>
    </source>
</evidence>
<accession>A0A0Q3VFP0</accession>
<evidence type="ECO:0000256" key="1">
    <source>
        <dbReference type="SAM" id="Coils"/>
    </source>
</evidence>
<protein>
    <submittedName>
        <fullName evidence="2">Uncharacterized protein</fullName>
    </submittedName>
</protein>
<gene>
    <name evidence="2" type="ORF">AN957_02280</name>
</gene>
<keyword evidence="3" id="KW-1185">Reference proteome</keyword>
<evidence type="ECO:0000313" key="2">
    <source>
        <dbReference type="EMBL" id="KQL17567.1"/>
    </source>
</evidence>
<dbReference type="STRING" id="1637975.AN957_02280"/>
<sequence length="103" mass="12293">MKLNEVERFEEFLSESFGDGVHIRELRLSNEETEYIKKTYPKAIFNKSFQKETLDGKNWYKVTLLPPTKKDNQDEITAIQQENLRLKQEIEVLRRTMKVDKGK</sequence>